<keyword evidence="1" id="KW-1133">Transmembrane helix</keyword>
<evidence type="ECO:0008006" key="4">
    <source>
        <dbReference type="Google" id="ProtNLM"/>
    </source>
</evidence>
<dbReference type="PANTHER" id="PTHR35792">
    <property type="entry name" value="GENERAL STRESS PROTEIN"/>
    <property type="match status" value="1"/>
</dbReference>
<dbReference type="InterPro" id="IPR052928">
    <property type="entry name" value="Desiccation-related_membrane"/>
</dbReference>
<dbReference type="AlphaFoldDB" id="A0A0G0GJ80"/>
<dbReference type="PANTHER" id="PTHR35792:SF2">
    <property type="entry name" value="GENERAL STRESS PROTEIN"/>
    <property type="match status" value="1"/>
</dbReference>
<proteinExistence type="predicted"/>
<comment type="caution">
    <text evidence="2">The sequence shown here is derived from an EMBL/GenBank/DDBJ whole genome shotgun (WGS) entry which is preliminary data.</text>
</comment>
<dbReference type="Pfam" id="PF12732">
    <property type="entry name" value="YtxH"/>
    <property type="match status" value="1"/>
</dbReference>
<keyword evidence="1" id="KW-0812">Transmembrane</keyword>
<sequence>MDGEKAFSFLKGLFLGVIAGAAAGILLAPKSGKETQEDIKKLAKEYTEKAVDMYTATRKMMEKKLANVKKLGAKLDESKYMDLVNEVIDEVKQDGVVTAEAAKKLGNQLRGDWDIVKTEWAK</sequence>
<dbReference type="Proteomes" id="UP000034140">
    <property type="component" value="Unassembled WGS sequence"/>
</dbReference>
<keyword evidence="1" id="KW-0472">Membrane</keyword>
<feature type="transmembrane region" description="Helical" evidence="1">
    <location>
        <begin position="6"/>
        <end position="28"/>
    </location>
</feature>
<dbReference type="EMBL" id="LBRE01000029">
    <property type="protein sequence ID" value="KKP91667.1"/>
    <property type="molecule type" value="Genomic_DNA"/>
</dbReference>
<protein>
    <recommendedName>
        <fullName evidence="4">General stress protein</fullName>
    </recommendedName>
</protein>
<name>A0A0G0GJ80_9BACT</name>
<gene>
    <name evidence="2" type="ORF">UR96_C0029G0001</name>
</gene>
<organism evidence="2 3">
    <name type="scientific">candidate division WS6 bacterium GW2011_GWC1_36_11</name>
    <dbReference type="NCBI Taxonomy" id="1619090"/>
    <lineage>
        <taxon>Bacteria</taxon>
        <taxon>Candidatus Dojkabacteria</taxon>
    </lineage>
</organism>
<accession>A0A0G0GJ80</accession>
<evidence type="ECO:0000313" key="3">
    <source>
        <dbReference type="Proteomes" id="UP000034140"/>
    </source>
</evidence>
<dbReference type="InterPro" id="IPR024623">
    <property type="entry name" value="YtxH"/>
</dbReference>
<evidence type="ECO:0000256" key="1">
    <source>
        <dbReference type="SAM" id="Phobius"/>
    </source>
</evidence>
<evidence type="ECO:0000313" key="2">
    <source>
        <dbReference type="EMBL" id="KKP91667.1"/>
    </source>
</evidence>
<reference evidence="2 3" key="1">
    <citation type="journal article" date="2015" name="Nature">
        <title>rRNA introns, odd ribosomes, and small enigmatic genomes across a large radiation of phyla.</title>
        <authorList>
            <person name="Brown C.T."/>
            <person name="Hug L.A."/>
            <person name="Thomas B.C."/>
            <person name="Sharon I."/>
            <person name="Castelle C.J."/>
            <person name="Singh A."/>
            <person name="Wilkins M.J."/>
            <person name="Williams K.H."/>
            <person name="Banfield J.F."/>
        </authorList>
    </citation>
    <scope>NUCLEOTIDE SEQUENCE [LARGE SCALE GENOMIC DNA]</scope>
</reference>